<dbReference type="Proteomes" id="UP000308600">
    <property type="component" value="Unassembled WGS sequence"/>
</dbReference>
<keyword evidence="2" id="KW-1185">Reference proteome</keyword>
<proteinExistence type="predicted"/>
<dbReference type="EMBL" id="ML208357">
    <property type="protein sequence ID" value="TFK68187.1"/>
    <property type="molecule type" value="Genomic_DNA"/>
</dbReference>
<gene>
    <name evidence="1" type="ORF">BDN72DRAFT_688795</name>
</gene>
<evidence type="ECO:0000313" key="1">
    <source>
        <dbReference type="EMBL" id="TFK68187.1"/>
    </source>
</evidence>
<reference evidence="1 2" key="1">
    <citation type="journal article" date="2019" name="Nat. Ecol. Evol.">
        <title>Megaphylogeny resolves global patterns of mushroom evolution.</title>
        <authorList>
            <person name="Varga T."/>
            <person name="Krizsan K."/>
            <person name="Foldi C."/>
            <person name="Dima B."/>
            <person name="Sanchez-Garcia M."/>
            <person name="Sanchez-Ramirez S."/>
            <person name="Szollosi G.J."/>
            <person name="Szarkandi J.G."/>
            <person name="Papp V."/>
            <person name="Albert L."/>
            <person name="Andreopoulos W."/>
            <person name="Angelini C."/>
            <person name="Antonin V."/>
            <person name="Barry K.W."/>
            <person name="Bougher N.L."/>
            <person name="Buchanan P."/>
            <person name="Buyck B."/>
            <person name="Bense V."/>
            <person name="Catcheside P."/>
            <person name="Chovatia M."/>
            <person name="Cooper J."/>
            <person name="Damon W."/>
            <person name="Desjardin D."/>
            <person name="Finy P."/>
            <person name="Geml J."/>
            <person name="Haridas S."/>
            <person name="Hughes K."/>
            <person name="Justo A."/>
            <person name="Karasinski D."/>
            <person name="Kautmanova I."/>
            <person name="Kiss B."/>
            <person name="Kocsube S."/>
            <person name="Kotiranta H."/>
            <person name="LaButti K.M."/>
            <person name="Lechner B.E."/>
            <person name="Liimatainen K."/>
            <person name="Lipzen A."/>
            <person name="Lukacs Z."/>
            <person name="Mihaltcheva S."/>
            <person name="Morgado L.N."/>
            <person name="Niskanen T."/>
            <person name="Noordeloos M.E."/>
            <person name="Ohm R.A."/>
            <person name="Ortiz-Santana B."/>
            <person name="Ovrebo C."/>
            <person name="Racz N."/>
            <person name="Riley R."/>
            <person name="Savchenko A."/>
            <person name="Shiryaev A."/>
            <person name="Soop K."/>
            <person name="Spirin V."/>
            <person name="Szebenyi C."/>
            <person name="Tomsovsky M."/>
            <person name="Tulloss R.E."/>
            <person name="Uehling J."/>
            <person name="Grigoriev I.V."/>
            <person name="Vagvolgyi C."/>
            <person name="Papp T."/>
            <person name="Martin F.M."/>
            <person name="Miettinen O."/>
            <person name="Hibbett D.S."/>
            <person name="Nagy L.G."/>
        </authorList>
    </citation>
    <scope>NUCLEOTIDE SEQUENCE [LARGE SCALE GENOMIC DNA]</scope>
    <source>
        <strain evidence="1 2">NL-1719</strain>
    </source>
</reference>
<organism evidence="1 2">
    <name type="scientific">Pluteus cervinus</name>
    <dbReference type="NCBI Taxonomy" id="181527"/>
    <lineage>
        <taxon>Eukaryota</taxon>
        <taxon>Fungi</taxon>
        <taxon>Dikarya</taxon>
        <taxon>Basidiomycota</taxon>
        <taxon>Agaricomycotina</taxon>
        <taxon>Agaricomycetes</taxon>
        <taxon>Agaricomycetidae</taxon>
        <taxon>Agaricales</taxon>
        <taxon>Pluteineae</taxon>
        <taxon>Pluteaceae</taxon>
        <taxon>Pluteus</taxon>
    </lineage>
</organism>
<accession>A0ACD3ARC1</accession>
<protein>
    <submittedName>
        <fullName evidence="1">Uncharacterized protein</fullName>
    </submittedName>
</protein>
<name>A0ACD3ARC1_9AGAR</name>
<evidence type="ECO:0000313" key="2">
    <source>
        <dbReference type="Proteomes" id="UP000308600"/>
    </source>
</evidence>
<sequence>MIGYDFFDFLFLLRLSLSSAMISPLVFLNLTLMTTNDLSFRILLCFDTYHILIYCGVTHTTPHSHRLLLSVPLPSTHHMATFPSSQIPPEYSSLDSAVLFFLQEYSYYYFCLHNPPSYFFDSISSRTHTTDELSFSFLFII</sequence>